<dbReference type="Proteomes" id="UP000054164">
    <property type="component" value="Unassembled WGS sequence"/>
</dbReference>
<name>A0A060N5T3_CLOBO</name>
<sequence length="89" mass="10295">MSMNGGIISEKLLDKIIQELEYSVLESTMSKEEYIKLQKFVEKLGKISSNNNIFKEERPINITINIESKEDSHSFAEAVIKNLKELEKF</sequence>
<organism evidence="1">
    <name type="scientific">Clostridium botulinum B str. Osaka05</name>
    <dbReference type="NCBI Taxonomy" id="1407017"/>
    <lineage>
        <taxon>Bacteria</taxon>
        <taxon>Bacillati</taxon>
        <taxon>Bacillota</taxon>
        <taxon>Clostridia</taxon>
        <taxon>Eubacteriales</taxon>
        <taxon>Clostridiaceae</taxon>
        <taxon>Clostridium</taxon>
    </lineage>
</organism>
<reference evidence="1" key="1">
    <citation type="submission" date="2013-10" db="EMBL/GenBank/DDBJ databases">
        <title>Draft genome sequence of Clostridium botulinum type B strain Osaka05.</title>
        <authorList>
            <person name="Sakaguchi Y."/>
            <person name="Hosomi K."/>
            <person name="Uchiyama J."/>
            <person name="Ogura Y."/>
            <person name="Sakaguchi M."/>
            <person name="Kohda T."/>
            <person name="Mukamoto M."/>
            <person name="Misawa N."/>
            <person name="Matsuzaki S."/>
            <person name="Hayashi T."/>
            <person name="Kozaki S."/>
        </authorList>
    </citation>
    <scope>NUCLEOTIDE SEQUENCE</scope>
    <source>
        <strain evidence="1">Osaka05</strain>
    </source>
</reference>
<proteinExistence type="predicted"/>
<dbReference type="HOGENOM" id="CLU_2449356_0_0_9"/>
<accession>A0A060N5T3</accession>
<protein>
    <submittedName>
        <fullName evidence="1">Uncharacterized protein</fullName>
    </submittedName>
</protein>
<evidence type="ECO:0000313" key="1">
    <source>
        <dbReference type="EMBL" id="BAO04915.1"/>
    </source>
</evidence>
<dbReference type="EMBL" id="BA000058">
    <property type="protein sequence ID" value="BAO04915.1"/>
    <property type="molecule type" value="Genomic_DNA"/>
</dbReference>
<gene>
    <name evidence="1" type="ORF">CBO05P1_196</name>
</gene>
<dbReference type="AlphaFoldDB" id="A0A060N5T3"/>
<dbReference type="RefSeq" id="WP_043013392.1">
    <property type="nucleotide sequence ID" value="NZ_BA000058.1"/>
</dbReference>